<evidence type="ECO:0000256" key="1">
    <source>
        <dbReference type="SAM" id="MobiDB-lite"/>
    </source>
</evidence>
<evidence type="ECO:0000313" key="2">
    <source>
        <dbReference type="EMBL" id="ORX68490.1"/>
    </source>
</evidence>
<gene>
    <name evidence="2" type="ORF">DL89DRAFT_268323</name>
</gene>
<evidence type="ECO:0000313" key="3">
    <source>
        <dbReference type="Proteomes" id="UP000193922"/>
    </source>
</evidence>
<dbReference type="Proteomes" id="UP000193922">
    <property type="component" value="Unassembled WGS sequence"/>
</dbReference>
<reference evidence="2 3" key="1">
    <citation type="submission" date="2016-07" db="EMBL/GenBank/DDBJ databases">
        <title>Pervasive Adenine N6-methylation of Active Genes in Fungi.</title>
        <authorList>
            <consortium name="DOE Joint Genome Institute"/>
            <person name="Mondo S.J."/>
            <person name="Dannebaum R.O."/>
            <person name="Kuo R.C."/>
            <person name="Labutti K."/>
            <person name="Haridas S."/>
            <person name="Kuo A."/>
            <person name="Salamov A."/>
            <person name="Ahrendt S.R."/>
            <person name="Lipzen A."/>
            <person name="Sullivan W."/>
            <person name="Andreopoulos W.B."/>
            <person name="Clum A."/>
            <person name="Lindquist E."/>
            <person name="Daum C."/>
            <person name="Ramamoorthy G.K."/>
            <person name="Gryganskyi A."/>
            <person name="Culley D."/>
            <person name="Magnuson J.K."/>
            <person name="James T.Y."/>
            <person name="O'Malley M.A."/>
            <person name="Stajich J.E."/>
            <person name="Spatafora J.W."/>
            <person name="Visel A."/>
            <person name="Grigoriev I.V."/>
        </authorList>
    </citation>
    <scope>NUCLEOTIDE SEQUENCE [LARGE SCALE GENOMIC DNA]</scope>
    <source>
        <strain evidence="2 3">ATCC 12442</strain>
    </source>
</reference>
<dbReference type="EMBL" id="MCFD01000009">
    <property type="protein sequence ID" value="ORX68490.1"/>
    <property type="molecule type" value="Genomic_DNA"/>
</dbReference>
<proteinExistence type="predicted"/>
<dbReference type="RefSeq" id="XP_040742272.1">
    <property type="nucleotide sequence ID" value="XM_040887880.1"/>
</dbReference>
<sequence>MTARFHDKGGATPNMEGKPGYKRNGSFSLPSGAQASTSLLLNHILAPREKPVNRLRWVCSCFWQGAQNLDFLPEWKKRQEWSGNENSGPRVPEPDQAWHAPM</sequence>
<feature type="region of interest" description="Disordered" evidence="1">
    <location>
        <begin position="1"/>
        <end position="29"/>
    </location>
</feature>
<dbReference type="GeneID" id="63804528"/>
<organism evidence="2 3">
    <name type="scientific">Linderina pennispora</name>
    <dbReference type="NCBI Taxonomy" id="61395"/>
    <lineage>
        <taxon>Eukaryota</taxon>
        <taxon>Fungi</taxon>
        <taxon>Fungi incertae sedis</taxon>
        <taxon>Zoopagomycota</taxon>
        <taxon>Kickxellomycotina</taxon>
        <taxon>Kickxellomycetes</taxon>
        <taxon>Kickxellales</taxon>
        <taxon>Kickxellaceae</taxon>
        <taxon>Linderina</taxon>
    </lineage>
</organism>
<comment type="caution">
    <text evidence="2">The sequence shown here is derived from an EMBL/GenBank/DDBJ whole genome shotgun (WGS) entry which is preliminary data.</text>
</comment>
<dbReference type="AlphaFoldDB" id="A0A1Y1W4K0"/>
<keyword evidence="3" id="KW-1185">Reference proteome</keyword>
<protein>
    <submittedName>
        <fullName evidence="2">Uncharacterized protein</fullName>
    </submittedName>
</protein>
<accession>A0A1Y1W4K0</accession>
<feature type="region of interest" description="Disordered" evidence="1">
    <location>
        <begin position="80"/>
        <end position="102"/>
    </location>
</feature>
<name>A0A1Y1W4K0_9FUNG</name>